<evidence type="ECO:0000313" key="3">
    <source>
        <dbReference type="Proteomes" id="UP001161406"/>
    </source>
</evidence>
<dbReference type="SUPFAM" id="SSF111369">
    <property type="entry name" value="HlyD-like secretion proteins"/>
    <property type="match status" value="3"/>
</dbReference>
<sequence>MSDFLAGIFAVIMSLLPGGAAEEAGYVGYLEADYVYVAPVGGGRITNIAVTEGQAVAADSLLFTQDAAQQQALLAAARARVEAAQANLDNLSTGSRTLEIDVIRASLGKARSDLALAQSNLTRSEKLLQAGTATQARVDQDRAALASAEAQVAQLTAQVGVAELPARSAQQVAAEADLLAAQADASRAQLDLADRQISAPVAGMVDRLFYSSGEMAAAGTPVVSILPEGALKARFFVPEAERSALAVGGIVQVGCDGCAPMSAKITYFASEPQTTPPVIYSREERGRLVYLVEARLDAPGELRPGQPVTVSR</sequence>
<keyword evidence="1" id="KW-0175">Coiled coil</keyword>
<protein>
    <submittedName>
        <fullName evidence="2">Hemolysin secretion protein D</fullName>
    </submittedName>
</protein>
<accession>A0ABQ5UIE9</accession>
<dbReference type="PANTHER" id="PTHR30438">
    <property type="entry name" value="36 KDA ANTIGEN-RELATED"/>
    <property type="match status" value="1"/>
</dbReference>
<dbReference type="PANTHER" id="PTHR30438:SF2">
    <property type="entry name" value="MEMBRANE PROTEIN"/>
    <property type="match status" value="1"/>
</dbReference>
<comment type="caution">
    <text evidence="2">The sequence shown here is derived from an EMBL/GenBank/DDBJ whole genome shotgun (WGS) entry which is preliminary data.</text>
</comment>
<dbReference type="Gene3D" id="2.40.50.100">
    <property type="match status" value="2"/>
</dbReference>
<dbReference type="Gene3D" id="1.10.287.470">
    <property type="entry name" value="Helix hairpin bin"/>
    <property type="match status" value="3"/>
</dbReference>
<dbReference type="Proteomes" id="UP001161406">
    <property type="component" value="Unassembled WGS sequence"/>
</dbReference>
<gene>
    <name evidence="2" type="ORF">GCM10007913_28610</name>
</gene>
<reference evidence="2" key="2">
    <citation type="submission" date="2023-01" db="EMBL/GenBank/DDBJ databases">
        <title>Draft genome sequence of Devosia yakushimensis strain NBRC 103855.</title>
        <authorList>
            <person name="Sun Q."/>
            <person name="Mori K."/>
        </authorList>
    </citation>
    <scope>NUCLEOTIDE SEQUENCE</scope>
    <source>
        <strain evidence="2">NBRC 103855</strain>
    </source>
</reference>
<organism evidence="2 3">
    <name type="scientific">Devosia yakushimensis</name>
    <dbReference type="NCBI Taxonomy" id="470028"/>
    <lineage>
        <taxon>Bacteria</taxon>
        <taxon>Pseudomonadati</taxon>
        <taxon>Pseudomonadota</taxon>
        <taxon>Alphaproteobacteria</taxon>
        <taxon>Hyphomicrobiales</taxon>
        <taxon>Devosiaceae</taxon>
        <taxon>Devosia</taxon>
    </lineage>
</organism>
<proteinExistence type="predicted"/>
<name>A0ABQ5UIE9_9HYPH</name>
<dbReference type="Gene3D" id="2.40.30.170">
    <property type="match status" value="1"/>
</dbReference>
<evidence type="ECO:0000313" key="2">
    <source>
        <dbReference type="EMBL" id="GLQ10929.1"/>
    </source>
</evidence>
<keyword evidence="3" id="KW-1185">Reference proteome</keyword>
<evidence type="ECO:0000256" key="1">
    <source>
        <dbReference type="SAM" id="Coils"/>
    </source>
</evidence>
<reference evidence="2" key="1">
    <citation type="journal article" date="2014" name="Int. J. Syst. Evol. Microbiol.">
        <title>Complete genome of a new Firmicutes species belonging to the dominant human colonic microbiota ('Ruminococcus bicirculans') reveals two chromosomes and a selective capacity to utilize plant glucans.</title>
        <authorList>
            <consortium name="NISC Comparative Sequencing Program"/>
            <person name="Wegmann U."/>
            <person name="Louis P."/>
            <person name="Goesmann A."/>
            <person name="Henrissat B."/>
            <person name="Duncan S.H."/>
            <person name="Flint H.J."/>
        </authorList>
    </citation>
    <scope>NUCLEOTIDE SEQUENCE</scope>
    <source>
        <strain evidence="2">NBRC 103855</strain>
    </source>
</reference>
<dbReference type="RefSeq" id="WP_284391966.1">
    <property type="nucleotide sequence ID" value="NZ_BSNG01000001.1"/>
</dbReference>
<feature type="coiled-coil region" evidence="1">
    <location>
        <begin position="67"/>
        <end position="94"/>
    </location>
</feature>
<dbReference type="EMBL" id="BSNG01000001">
    <property type="protein sequence ID" value="GLQ10929.1"/>
    <property type="molecule type" value="Genomic_DNA"/>
</dbReference>